<evidence type="ECO:0000313" key="2">
    <source>
        <dbReference type="Proteomes" id="UP001567538"/>
    </source>
</evidence>
<dbReference type="AlphaFoldDB" id="A0ABD1IHC7"/>
<dbReference type="Proteomes" id="UP001567538">
    <property type="component" value="Unassembled WGS sequence"/>
</dbReference>
<dbReference type="EMBL" id="JBEAFC010000002">
    <property type="protein sequence ID" value="KAL1567737.1"/>
    <property type="molecule type" value="Genomic_DNA"/>
</dbReference>
<protein>
    <submittedName>
        <fullName evidence="1">Uncharacterized protein</fullName>
    </submittedName>
</protein>
<proteinExistence type="predicted"/>
<evidence type="ECO:0000313" key="1">
    <source>
        <dbReference type="EMBL" id="KAL1567737.1"/>
    </source>
</evidence>
<keyword evidence="2" id="KW-1185">Reference proteome</keyword>
<comment type="caution">
    <text evidence="1">The sequence shown here is derived from an EMBL/GenBank/DDBJ whole genome shotgun (WGS) entry which is preliminary data.</text>
</comment>
<accession>A0ABD1IHC7</accession>
<organism evidence="1 2">
    <name type="scientific">Salvia divinorum</name>
    <name type="common">Maria pastora</name>
    <name type="synonym">Diviner's sage</name>
    <dbReference type="NCBI Taxonomy" id="28513"/>
    <lineage>
        <taxon>Eukaryota</taxon>
        <taxon>Viridiplantae</taxon>
        <taxon>Streptophyta</taxon>
        <taxon>Embryophyta</taxon>
        <taxon>Tracheophyta</taxon>
        <taxon>Spermatophyta</taxon>
        <taxon>Magnoliopsida</taxon>
        <taxon>eudicotyledons</taxon>
        <taxon>Gunneridae</taxon>
        <taxon>Pentapetalae</taxon>
        <taxon>asterids</taxon>
        <taxon>lamiids</taxon>
        <taxon>Lamiales</taxon>
        <taxon>Lamiaceae</taxon>
        <taxon>Nepetoideae</taxon>
        <taxon>Mentheae</taxon>
        <taxon>Salviinae</taxon>
        <taxon>Salvia</taxon>
        <taxon>Salvia subgen. Calosphace</taxon>
    </lineage>
</organism>
<name>A0ABD1IHC7_SALDI</name>
<reference evidence="1 2" key="1">
    <citation type="submission" date="2024-06" db="EMBL/GenBank/DDBJ databases">
        <title>A chromosome level genome sequence of Diviner's sage (Salvia divinorum).</title>
        <authorList>
            <person name="Ford S.A."/>
            <person name="Ro D.-K."/>
            <person name="Ness R.W."/>
            <person name="Phillips M.A."/>
        </authorList>
    </citation>
    <scope>NUCLEOTIDE SEQUENCE [LARGE SCALE GENOMIC DNA]</scope>
    <source>
        <strain evidence="1">SAF-2024a</strain>
        <tissue evidence="1">Leaf</tissue>
    </source>
</reference>
<sequence>MISSADHYLRFLIQWLLVQRRRLYVVVTSAARRHTSRRHRRRPTGPTVPSPCRARRCASAAVAASSGLFRSASLFDQQRCQGGAARVLDSSLRHRTALSSSFLPHHCSKNRWHRVTENRTVLAAVLARKELT</sequence>
<gene>
    <name evidence="1" type="ORF">AAHA92_03186</name>
</gene>